<proteinExistence type="predicted"/>
<dbReference type="SUPFAM" id="SSF47598">
    <property type="entry name" value="Ribbon-helix-helix"/>
    <property type="match status" value="1"/>
</dbReference>
<reference evidence="2 3" key="1">
    <citation type="journal article" date="2018" name="Int. J. Syst. Bacteriol.">
        <title>Oceaniradius stylonemae gen. nov., sp. nov., isolated from a red alga, Stylonema cornu-cervi.</title>
        <authorList>
            <person name="Jeong S."/>
        </authorList>
    </citation>
    <scope>NUCLEOTIDE SEQUENCE [LARGE SCALE GENOMIC DNA]</scope>
    <source>
        <strain evidence="2 3">StC1</strain>
    </source>
</reference>
<protein>
    <recommendedName>
        <fullName evidence="4">Ribbon-helix-helix protein, CopG family</fullName>
    </recommendedName>
</protein>
<comment type="caution">
    <text evidence="2">The sequence shown here is derived from an EMBL/GenBank/DDBJ whole genome shotgun (WGS) entry which is preliminary data.</text>
</comment>
<dbReference type="Proteomes" id="UP000246132">
    <property type="component" value="Unassembled WGS sequence"/>
</dbReference>
<evidence type="ECO:0000313" key="2">
    <source>
        <dbReference type="EMBL" id="RKF05772.1"/>
    </source>
</evidence>
<dbReference type="RefSeq" id="WP_109766398.1">
    <property type="nucleotide sequence ID" value="NZ_CP159474.1"/>
</dbReference>
<dbReference type="AlphaFoldDB" id="A0A3A8A675"/>
<accession>A0A3A8A675</accession>
<evidence type="ECO:0008006" key="4">
    <source>
        <dbReference type="Google" id="ProtNLM"/>
    </source>
</evidence>
<dbReference type="GO" id="GO:0006355">
    <property type="term" value="P:regulation of DNA-templated transcription"/>
    <property type="evidence" value="ECO:0007669"/>
    <property type="project" value="InterPro"/>
</dbReference>
<evidence type="ECO:0000313" key="3">
    <source>
        <dbReference type="Proteomes" id="UP000246132"/>
    </source>
</evidence>
<sequence>MKNVTISLDDDLYRRARILAAEEDTTVTAMVRAYLEEKTRQKDEFERLLKLQEDLLATETGLDPAENLSRDEIYSEKGDARFR</sequence>
<dbReference type="OrthoDB" id="7365000at2"/>
<evidence type="ECO:0000256" key="1">
    <source>
        <dbReference type="SAM" id="MobiDB-lite"/>
    </source>
</evidence>
<feature type="compositionally biased region" description="Basic and acidic residues" evidence="1">
    <location>
        <begin position="68"/>
        <end position="83"/>
    </location>
</feature>
<dbReference type="InterPro" id="IPR010985">
    <property type="entry name" value="Ribbon_hlx_hlx"/>
</dbReference>
<keyword evidence="3" id="KW-1185">Reference proteome</keyword>
<organism evidence="2 3">
    <name type="scientific">Oceaniradius stylonematis</name>
    <dbReference type="NCBI Taxonomy" id="2184161"/>
    <lineage>
        <taxon>Bacteria</taxon>
        <taxon>Pseudomonadati</taxon>
        <taxon>Pseudomonadota</taxon>
        <taxon>Alphaproteobacteria</taxon>
        <taxon>Hyphomicrobiales</taxon>
        <taxon>Ahrensiaceae</taxon>
        <taxon>Oceaniradius</taxon>
    </lineage>
</organism>
<feature type="region of interest" description="Disordered" evidence="1">
    <location>
        <begin position="60"/>
        <end position="83"/>
    </location>
</feature>
<dbReference type="EMBL" id="QFWV02000008">
    <property type="protein sequence ID" value="RKF05772.1"/>
    <property type="molecule type" value="Genomic_DNA"/>
</dbReference>
<name>A0A3A8A675_9HYPH</name>
<gene>
    <name evidence="2" type="ORF">DEM25_014365</name>
</gene>